<dbReference type="GO" id="GO:0002949">
    <property type="term" value="P:tRNA threonylcarbamoyladenosine modification"/>
    <property type="evidence" value="ECO:0007669"/>
    <property type="project" value="InterPro"/>
</dbReference>
<dbReference type="CDD" id="cd24032">
    <property type="entry name" value="ASKHA_NBD_TsaB"/>
    <property type="match status" value="1"/>
</dbReference>
<keyword evidence="3" id="KW-0819">tRNA processing</keyword>
<keyword evidence="10" id="KW-1185">Reference proteome</keyword>
<dbReference type="GO" id="GO:0005829">
    <property type="term" value="C:cytosol"/>
    <property type="evidence" value="ECO:0007669"/>
    <property type="project" value="TreeGrafter"/>
</dbReference>
<evidence type="ECO:0000256" key="4">
    <source>
        <dbReference type="ARBA" id="ARBA00022723"/>
    </source>
</evidence>
<dbReference type="GO" id="GO:0061711">
    <property type="term" value="F:tRNA N(6)-L-threonylcarbamoyladenine synthase activity"/>
    <property type="evidence" value="ECO:0007669"/>
    <property type="project" value="UniProtKB-EC"/>
</dbReference>
<dbReference type="SUPFAM" id="SSF53067">
    <property type="entry name" value="Actin-like ATPase domain"/>
    <property type="match status" value="2"/>
</dbReference>
<reference evidence="9 10" key="1">
    <citation type="journal article" date="2013" name="Genome Announc.">
        <title>Draft Genome Sequence of the Psychrophilic and Alkaliphilic Rhodonellum psychrophilum Strain GCM71T.</title>
        <authorList>
            <person name="Hauptmann A.L."/>
            <person name="Glaring M.A."/>
            <person name="Hallin P.F."/>
            <person name="Prieme A."/>
            <person name="Stougaard P."/>
        </authorList>
    </citation>
    <scope>NUCLEOTIDE SEQUENCE [LARGE SCALE GENOMIC DNA]</scope>
    <source>
        <strain evidence="9 10">GCM71</strain>
    </source>
</reference>
<dbReference type="InterPro" id="IPR043129">
    <property type="entry name" value="ATPase_NBD"/>
</dbReference>
<dbReference type="PANTHER" id="PTHR11735">
    <property type="entry name" value="TRNA N6-ADENOSINE THREONYLCARBAMOYLTRANSFERASE"/>
    <property type="match status" value="1"/>
</dbReference>
<dbReference type="PANTHER" id="PTHR11735:SF11">
    <property type="entry name" value="TRNA THREONYLCARBAMOYLADENOSINE BIOSYNTHESIS PROTEIN TSAB"/>
    <property type="match status" value="1"/>
</dbReference>
<keyword evidence="2" id="KW-0808">Transferase</keyword>
<comment type="catalytic activity">
    <reaction evidence="7">
        <text>L-threonylcarbamoyladenylate + adenosine(37) in tRNA = N(6)-L-threonylcarbamoyladenosine(37) in tRNA + AMP + H(+)</text>
        <dbReference type="Rhea" id="RHEA:37059"/>
        <dbReference type="Rhea" id="RHEA-COMP:10162"/>
        <dbReference type="Rhea" id="RHEA-COMP:10163"/>
        <dbReference type="ChEBI" id="CHEBI:15378"/>
        <dbReference type="ChEBI" id="CHEBI:73682"/>
        <dbReference type="ChEBI" id="CHEBI:74411"/>
        <dbReference type="ChEBI" id="CHEBI:74418"/>
        <dbReference type="ChEBI" id="CHEBI:456215"/>
        <dbReference type="EC" id="2.3.1.234"/>
    </reaction>
</comment>
<dbReference type="EMBL" id="AWXR01000001">
    <property type="protein sequence ID" value="ERM85002.1"/>
    <property type="molecule type" value="Genomic_DNA"/>
</dbReference>
<dbReference type="EC" id="2.3.1.234" evidence="1"/>
<dbReference type="eggNOG" id="COG1214">
    <property type="taxonomic scope" value="Bacteria"/>
</dbReference>
<evidence type="ECO:0000256" key="6">
    <source>
        <dbReference type="ARBA" id="ARBA00023315"/>
    </source>
</evidence>
<keyword evidence="5" id="KW-0408">Iron</keyword>
<dbReference type="AlphaFoldDB" id="U5C9Z2"/>
<dbReference type="NCBIfam" id="TIGR03725">
    <property type="entry name" value="T6A_YeaZ"/>
    <property type="match status" value="1"/>
</dbReference>
<dbReference type="InterPro" id="IPR022496">
    <property type="entry name" value="T6A_TsaB"/>
</dbReference>
<dbReference type="Proteomes" id="UP000016843">
    <property type="component" value="Unassembled WGS sequence"/>
</dbReference>
<protein>
    <recommendedName>
        <fullName evidence="1">N(6)-L-threonylcarbamoyladenine synthase</fullName>
        <ecNumber evidence="1">2.3.1.234</ecNumber>
    </recommendedName>
</protein>
<keyword evidence="6" id="KW-0012">Acyltransferase</keyword>
<dbReference type="PATRIC" id="fig|1123057.7.peg.190"/>
<accession>U5C9Z2</accession>
<sequence>MAFHELHQDNVHARSLMGLVRNVFEQAGLEKTALDAVAVSSGPGSYTGLRIGVSVAKGLAYALDKPVIGVGTLEALAFRAIPFSDSTDTIIPMLDARRMEVYALVMDGLGDTLISPQPFILEDNPFMEYLEKGKVFFLGDGVPKSKEILSHPNSRFVPLFNSSQSIGELAYKKFLKADFESLAYFEPNYIKEFRIVKSKKNPFLV</sequence>
<evidence type="ECO:0000256" key="7">
    <source>
        <dbReference type="ARBA" id="ARBA00048117"/>
    </source>
</evidence>
<evidence type="ECO:0000256" key="3">
    <source>
        <dbReference type="ARBA" id="ARBA00022694"/>
    </source>
</evidence>
<dbReference type="PRINTS" id="PR00789">
    <property type="entry name" value="OSIALOPTASE"/>
</dbReference>
<feature type="domain" description="Gcp-like" evidence="8">
    <location>
        <begin position="12"/>
        <end position="113"/>
    </location>
</feature>
<evidence type="ECO:0000313" key="10">
    <source>
        <dbReference type="Proteomes" id="UP000016843"/>
    </source>
</evidence>
<dbReference type="InterPro" id="IPR000905">
    <property type="entry name" value="Gcp-like_dom"/>
</dbReference>
<evidence type="ECO:0000256" key="1">
    <source>
        <dbReference type="ARBA" id="ARBA00012156"/>
    </source>
</evidence>
<keyword evidence="4" id="KW-0479">Metal-binding</keyword>
<gene>
    <name evidence="9" type="ORF">P872_23370</name>
</gene>
<dbReference type="GO" id="GO:0046872">
    <property type="term" value="F:metal ion binding"/>
    <property type="evidence" value="ECO:0007669"/>
    <property type="project" value="UniProtKB-KW"/>
</dbReference>
<dbReference type="Gene3D" id="3.30.420.40">
    <property type="match status" value="2"/>
</dbReference>
<organism evidence="9 10">
    <name type="scientific">Rhodonellum psychrophilum GCM71 = DSM 17998</name>
    <dbReference type="NCBI Taxonomy" id="1123057"/>
    <lineage>
        <taxon>Bacteria</taxon>
        <taxon>Pseudomonadati</taxon>
        <taxon>Bacteroidota</taxon>
        <taxon>Cytophagia</taxon>
        <taxon>Cytophagales</taxon>
        <taxon>Cytophagaceae</taxon>
        <taxon>Rhodonellum</taxon>
    </lineage>
</organism>
<dbReference type="InterPro" id="IPR017861">
    <property type="entry name" value="KAE1/TsaD"/>
</dbReference>
<comment type="caution">
    <text evidence="9">The sequence shown here is derived from an EMBL/GenBank/DDBJ whole genome shotgun (WGS) entry which is preliminary data.</text>
</comment>
<evidence type="ECO:0000259" key="8">
    <source>
        <dbReference type="Pfam" id="PF00814"/>
    </source>
</evidence>
<dbReference type="Pfam" id="PF00814">
    <property type="entry name" value="TsaD"/>
    <property type="match status" value="1"/>
</dbReference>
<name>U5C9Z2_9BACT</name>
<evidence type="ECO:0000313" key="9">
    <source>
        <dbReference type="EMBL" id="ERM85002.1"/>
    </source>
</evidence>
<proteinExistence type="predicted"/>
<evidence type="ECO:0000256" key="5">
    <source>
        <dbReference type="ARBA" id="ARBA00023004"/>
    </source>
</evidence>
<evidence type="ECO:0000256" key="2">
    <source>
        <dbReference type="ARBA" id="ARBA00022679"/>
    </source>
</evidence>